<feature type="compositionally biased region" description="Acidic residues" evidence="1">
    <location>
        <begin position="65"/>
        <end position="75"/>
    </location>
</feature>
<comment type="caution">
    <text evidence="2">The sequence shown here is derived from an EMBL/GenBank/DDBJ whole genome shotgun (WGS) entry which is preliminary data.</text>
</comment>
<proteinExistence type="predicted"/>
<dbReference type="EMBL" id="JAAGLQ010000046">
    <property type="protein sequence ID" value="NEA14423.1"/>
    <property type="molecule type" value="Genomic_DNA"/>
</dbReference>
<feature type="compositionally biased region" description="Gly residues" evidence="1">
    <location>
        <begin position="17"/>
        <end position="43"/>
    </location>
</feature>
<evidence type="ECO:0000313" key="2">
    <source>
        <dbReference type="EMBL" id="NEA14423.1"/>
    </source>
</evidence>
<feature type="region of interest" description="Disordered" evidence="1">
    <location>
        <begin position="1"/>
        <end position="98"/>
    </location>
</feature>
<accession>A0A6N9TX52</accession>
<name>A0A6N9TX52_STRHA</name>
<feature type="compositionally biased region" description="Low complexity" evidence="1">
    <location>
        <begin position="44"/>
        <end position="55"/>
    </location>
</feature>
<dbReference type="AlphaFoldDB" id="A0A6N9TX52"/>
<feature type="non-terminal residue" evidence="2">
    <location>
        <position position="98"/>
    </location>
</feature>
<reference evidence="2 3" key="1">
    <citation type="submission" date="2020-01" db="EMBL/GenBank/DDBJ databases">
        <title>Insect and environment-associated Actinomycetes.</title>
        <authorList>
            <person name="Currrie C."/>
            <person name="Chevrette M."/>
            <person name="Carlson C."/>
            <person name="Stubbendieck R."/>
            <person name="Wendt-Pienkowski E."/>
        </authorList>
    </citation>
    <scope>NUCLEOTIDE SEQUENCE [LARGE SCALE GENOMIC DNA]</scope>
    <source>
        <strain evidence="2 3">SID11342</strain>
    </source>
</reference>
<feature type="compositionally biased region" description="Polar residues" evidence="1">
    <location>
        <begin position="1"/>
        <end position="11"/>
    </location>
</feature>
<evidence type="ECO:0000313" key="3">
    <source>
        <dbReference type="Proteomes" id="UP000471293"/>
    </source>
</evidence>
<sequence>MPQVQNQSHRVQVSVGDGVGEGVSVGSGGAGAPLGPGLVGSPGGSLSWGSSPGSVEDGASAAPDASEETEAEAVEADGRDSSAVADPVAPALPVSPEG</sequence>
<dbReference type="Proteomes" id="UP000471293">
    <property type="component" value="Unassembled WGS sequence"/>
</dbReference>
<feature type="compositionally biased region" description="Low complexity" evidence="1">
    <location>
        <begin position="81"/>
        <end position="98"/>
    </location>
</feature>
<gene>
    <name evidence="2" type="ORF">G3I29_02460</name>
</gene>
<protein>
    <submittedName>
        <fullName evidence="2">Uncharacterized protein</fullName>
    </submittedName>
</protein>
<evidence type="ECO:0000256" key="1">
    <source>
        <dbReference type="SAM" id="MobiDB-lite"/>
    </source>
</evidence>
<organism evidence="2 3">
    <name type="scientific">Streptomyces halstedii</name>
    <dbReference type="NCBI Taxonomy" id="1944"/>
    <lineage>
        <taxon>Bacteria</taxon>
        <taxon>Bacillati</taxon>
        <taxon>Actinomycetota</taxon>
        <taxon>Actinomycetes</taxon>
        <taxon>Kitasatosporales</taxon>
        <taxon>Streptomycetaceae</taxon>
        <taxon>Streptomyces</taxon>
    </lineage>
</organism>